<protein>
    <submittedName>
        <fullName evidence="3">NBAS</fullName>
    </submittedName>
</protein>
<evidence type="ECO:0000259" key="1">
    <source>
        <dbReference type="Pfam" id="PF15492"/>
    </source>
</evidence>
<proteinExistence type="predicted"/>
<dbReference type="InterPro" id="IPR029145">
    <property type="entry name" value="NBAS_N"/>
</dbReference>
<dbReference type="EMBL" id="CAHIKZ030000703">
    <property type="protein sequence ID" value="CAE1234400.1"/>
    <property type="molecule type" value="Genomic_DNA"/>
</dbReference>
<dbReference type="Pfam" id="PF22913">
    <property type="entry name" value="NBAS_11th"/>
    <property type="match status" value="1"/>
</dbReference>
<dbReference type="InterPro" id="IPR054751">
    <property type="entry name" value="NBAS_C"/>
</dbReference>
<name>A0A812BPJ6_ACAPH</name>
<dbReference type="GO" id="GO:0070939">
    <property type="term" value="C:Dsl1/NZR complex"/>
    <property type="evidence" value="ECO:0007669"/>
    <property type="project" value="TreeGrafter"/>
</dbReference>
<evidence type="ECO:0000259" key="2">
    <source>
        <dbReference type="Pfam" id="PF22913"/>
    </source>
</evidence>
<keyword evidence="4" id="KW-1185">Reference proteome</keyword>
<dbReference type="PANTHER" id="PTHR15922">
    <property type="entry name" value="NEUROBLASTOMA-AMPLIFIED SEQUENCE"/>
    <property type="match status" value="1"/>
</dbReference>
<evidence type="ECO:0000313" key="3">
    <source>
        <dbReference type="EMBL" id="CAE1234400.1"/>
    </source>
</evidence>
<dbReference type="InterPro" id="IPR036322">
    <property type="entry name" value="WD40_repeat_dom_sf"/>
</dbReference>
<dbReference type="InterPro" id="IPR015943">
    <property type="entry name" value="WD40/YVTN_repeat-like_dom_sf"/>
</dbReference>
<evidence type="ECO:0000313" key="4">
    <source>
        <dbReference type="Proteomes" id="UP000597762"/>
    </source>
</evidence>
<feature type="domain" description="Neuroblastoma-amplified sequence N-terminal" evidence="1">
    <location>
        <begin position="4"/>
        <end position="202"/>
    </location>
</feature>
<dbReference type="Proteomes" id="UP000597762">
    <property type="component" value="Unassembled WGS sequence"/>
</dbReference>
<feature type="domain" description="NBAS subunit of NRZ tethering complex C-terminal" evidence="2">
    <location>
        <begin position="1723"/>
        <end position="1846"/>
    </location>
</feature>
<reference evidence="3" key="1">
    <citation type="submission" date="2021-01" db="EMBL/GenBank/DDBJ databases">
        <authorList>
            <person name="Li R."/>
            <person name="Bekaert M."/>
        </authorList>
    </citation>
    <scope>NUCLEOTIDE SEQUENCE</scope>
    <source>
        <strain evidence="3">Farmed</strain>
    </source>
</reference>
<dbReference type="OrthoDB" id="19988at2759"/>
<dbReference type="SUPFAM" id="SSF50978">
    <property type="entry name" value="WD40 repeat-like"/>
    <property type="match status" value="1"/>
</dbReference>
<accession>A0A812BPJ6</accession>
<sequence length="2093" mass="239693">MNSNFPSNLTRSIAGLLFLENDSINEGAAHLLVITFSGELHKYLVNRNGQYQLVHSFNFTFHHQQGVTAVVYIPIHSLLIIGSHVPTATGLDNSMLEAEQHGLSLWRILSSFPFYKLITDYEEDIKKSKQRGFLKRFMVLPKLSWQTSKDSIFKMSLSPNQKQLATLHYSGKLVLWDVPSLHKRKSWTHEQQPCHDELNPEFLDKPQKRKLIKDLVQSKNLLDVNWWTDNALILARCQGSVSLASTKSLKNMLGETPEWFEPAPRVTSTFDGRFLGLECACKFVTKHSLGNTSSNNPLSDDQFEDSDDEEISWMRKTSQYTKQVLYYITDNECFKPMHKKPRFVNRTYQLVCLRSTTPEELYAQKIDNEEYGEALALAMAYNLDCDLVYQRQWHKSPVSVASINDYLRKISKRSWVLHECLERVPDSIHALKDLLKYGLKGTDLQAMIAIAKKEDGGRFVICDDDELIIDSDDEYEGIDFFNMANLQKQQEKIFKKKQELLDQIKFASLSLEQKELCRARLKLLQYLDRLMTYELILGGIHSAPEHFDRVFFETFRSENLVEAAVKFAQDSETVAVEALFSYHGTDVLPHRLAILSNFPETTSPSEYSHLLPEVGLGNMLLPWEEDQRREEDWCEAHRSVIDPIQVDLGINLYEENPSLLKFKGISLDKEVVKNWYMERACEIERESRMVDNAVELIKLSIDRGVEGLEDLLDDLITMECLVYDCHVGSELTFKQLQEKNNIEKVHLIMNKSSIEKYVKNIHHWLIPFLKRCERNDPHAYMTLLKNYMTNMAKDDLTLPLKIFEASKSNLSTPVIANPLDLIQMAIDVIYICERDNQVDIAGNIMKCLPLKIPGAGSYTQELQRQRENLESHIWAAQIFNEYGLQQTIYTIKDSQKNIESTKNLLVKLTRSAGRRTPAMNEKEWFDFHRSVTKLQERLFQNITPAEALEIYVASMLCSSDIKVINLAKHYITQQQNEPKFLQHVDITVKVSFEQSVHLVLNAAQEYFNSASNFSHFSMNMAKTCLNLIKDSSEDIQKELDLIESLSILEEFGVSILPLQVRLKENRLDLVKESINSRTNAYRQSDKLLQLAKFLHASENEAEIDGNVHQLIAEMALVAKDYMCAYSACSQLMRTGYAPAWSVCMDLAEKGNCVLGTRIELMEFAVTYCTADMIEPILQAKALLEIQLLYDQVNAEFGNCPPFLEKGCHPFYIEVIENSISDKKIADLEKFECQLPHSIETSSSILRTAKLEESLTEGEQYRPTTEVLLRLALATLRTDLTLGLSYLLALPQCELADQCFSQLPNTALALQLAEFYYSLNIYLALWPDTGPAPAKMFNYPPSHIISTVAMYLVENPDLPEVQKSVERLQNYCGLSKDYCQAKTLQGLGRGVDVLRFTEDDNYKHETILGLAMTNEADIFKIAVSLAEHYNLSQWELYMTHLEFLFCESGLDANVLTLCVQEAKLMPTLLENPKQFVQRMKDYVYPFIEGHNHSRLICYYSLLVKCEEYWLDEKIKPSLHVGLLKKLRPVAPGLDYKILMSGKDTLFNVIQPILNENNVNVFAKLAFKIPDQKGGYFHSGIVFAMWAAKMFWNAEINQPKLTGDSCWLHQYDDCWEFTQKMFPADLLMFIESIVFVSTSREKLSTNCRENIVKRALKYCQQDKGKKKKQDGSSCDVTWKNAEDKLQIYLQHLRSLQNPIIEKLKSSEAESMQHYAEMYDLSKGDVELLKKFHIQLLLDGLPIDLLNDILSIKPISNWNLSTAVKKAIEYCTDYILDSSKHCDIFKKSDGIDVVESIIQNVLGHQEMSGKLVTADDLLSLLLPFCSNCSVSVQPRLKLLKCLEMNFKLKPKDIELVVFYRTNAVIADSWPHQQLESSDIQTVDARQKLFENLLSASSTDVHYVALCQLLKIWPSLEMLKLGNPAENPWVKMITTMSPDAICQVLKEIPEETPLSKECVSFIVDNLLSKKHMVSAVKTALMSSYKDLQKDIIKQLHLQKKAALDTELYWLILRNQLMAITVGSCYYEPLVNFILDQQEAFRDSLVPDYLDVDVISQDLIAEGFEAEAGTLQLKAHGTQPMLQTFSAALGVCKHWLKL</sequence>
<dbReference type="Gene3D" id="2.130.10.10">
    <property type="entry name" value="YVTN repeat-like/Quinoprotein amine dehydrogenase"/>
    <property type="match status" value="1"/>
</dbReference>
<comment type="caution">
    <text evidence="3">The sequence shown here is derived from an EMBL/GenBank/DDBJ whole genome shotgun (WGS) entry which is preliminary data.</text>
</comment>
<organism evidence="3 4">
    <name type="scientific">Acanthosepion pharaonis</name>
    <name type="common">Pharaoh cuttlefish</name>
    <name type="synonym">Sepia pharaonis</name>
    <dbReference type="NCBI Taxonomy" id="158019"/>
    <lineage>
        <taxon>Eukaryota</taxon>
        <taxon>Metazoa</taxon>
        <taxon>Spiralia</taxon>
        <taxon>Lophotrochozoa</taxon>
        <taxon>Mollusca</taxon>
        <taxon>Cephalopoda</taxon>
        <taxon>Coleoidea</taxon>
        <taxon>Decapodiformes</taxon>
        <taxon>Sepiida</taxon>
        <taxon>Sepiina</taxon>
        <taxon>Sepiidae</taxon>
        <taxon>Acanthosepion</taxon>
    </lineage>
</organism>
<gene>
    <name evidence="3" type="ORF">SPHA_19355</name>
</gene>
<dbReference type="GO" id="GO:0006890">
    <property type="term" value="P:retrograde vesicle-mediated transport, Golgi to endoplasmic reticulum"/>
    <property type="evidence" value="ECO:0007669"/>
    <property type="project" value="TreeGrafter"/>
</dbReference>
<dbReference type="GO" id="GO:0000149">
    <property type="term" value="F:SNARE binding"/>
    <property type="evidence" value="ECO:0007669"/>
    <property type="project" value="TreeGrafter"/>
</dbReference>
<dbReference type="PANTHER" id="PTHR15922:SF2">
    <property type="entry name" value="NBAS SUBUNIT OF NRZ TETHERING COMPLEX"/>
    <property type="match status" value="1"/>
</dbReference>
<dbReference type="Pfam" id="PF15492">
    <property type="entry name" value="Nbas_N"/>
    <property type="match status" value="1"/>
</dbReference>